<dbReference type="Gene3D" id="1.10.1220.10">
    <property type="entry name" value="Met repressor-like"/>
    <property type="match status" value="1"/>
</dbReference>
<feature type="compositionally biased region" description="Polar residues" evidence="1">
    <location>
        <begin position="21"/>
        <end position="30"/>
    </location>
</feature>
<feature type="compositionally biased region" description="Low complexity" evidence="1">
    <location>
        <begin position="58"/>
        <end position="68"/>
    </location>
</feature>
<evidence type="ECO:0000313" key="3">
    <source>
        <dbReference type="Proteomes" id="UP000625568"/>
    </source>
</evidence>
<accession>A0A892ICP4</accession>
<organism evidence="2 3">
    <name type="scientific">Burkholderia dolosa</name>
    <dbReference type="NCBI Taxonomy" id="152500"/>
    <lineage>
        <taxon>Bacteria</taxon>
        <taxon>Pseudomonadati</taxon>
        <taxon>Pseudomonadota</taxon>
        <taxon>Betaproteobacteria</taxon>
        <taxon>Burkholderiales</taxon>
        <taxon>Burkholderiaceae</taxon>
        <taxon>Burkholderia</taxon>
        <taxon>Burkholderia cepacia complex</taxon>
    </lineage>
</organism>
<sequence>MSTAKTQKLRNATAPAKRAKGSTSKASTANRDLFGHDGNTGSESAPATKRGRAEPATKRTTASRASTAQKPAKSAPRSVANTGSVRINFDLERVVHKRLKMLAVEADMTIADWMRQLIQKALEHIDKTERRGR</sequence>
<dbReference type="InterPro" id="IPR010985">
    <property type="entry name" value="Ribbon_hlx_hlx"/>
</dbReference>
<dbReference type="RefSeq" id="WP_123806781.1">
    <property type="nucleotide sequence ID" value="NZ_CABVPR010000007.1"/>
</dbReference>
<dbReference type="GO" id="GO:0006355">
    <property type="term" value="P:regulation of DNA-templated transcription"/>
    <property type="evidence" value="ECO:0007669"/>
    <property type="project" value="InterPro"/>
</dbReference>
<feature type="compositionally biased region" description="Polar residues" evidence="1">
    <location>
        <begin position="1"/>
        <end position="10"/>
    </location>
</feature>
<dbReference type="AlphaFoldDB" id="A0A892ICP4"/>
<gene>
    <name evidence="2" type="ORF">I6K02_27370</name>
</gene>
<keyword evidence="3" id="KW-1185">Reference proteome</keyword>
<name>A0A892ICP4_9BURK</name>
<proteinExistence type="predicted"/>
<evidence type="ECO:0000313" key="2">
    <source>
        <dbReference type="EMBL" id="QRO80855.1"/>
    </source>
</evidence>
<dbReference type="EMBL" id="CP069484">
    <property type="protein sequence ID" value="QRO80855.1"/>
    <property type="molecule type" value="Genomic_DNA"/>
</dbReference>
<dbReference type="InterPro" id="IPR013321">
    <property type="entry name" value="Arc_rbn_hlx_hlx"/>
</dbReference>
<dbReference type="Proteomes" id="UP000625568">
    <property type="component" value="Chromosome 3"/>
</dbReference>
<feature type="region of interest" description="Disordered" evidence="1">
    <location>
        <begin position="1"/>
        <end position="83"/>
    </location>
</feature>
<evidence type="ECO:0008006" key="4">
    <source>
        <dbReference type="Google" id="ProtNLM"/>
    </source>
</evidence>
<dbReference type="SUPFAM" id="SSF47598">
    <property type="entry name" value="Ribbon-helix-helix"/>
    <property type="match status" value="1"/>
</dbReference>
<reference evidence="2 3" key="1">
    <citation type="submission" date="2021-02" db="EMBL/GenBank/DDBJ databases">
        <title>FDA dAtabase for Regulatory Grade micrObial Sequences (FDA-ARGOS): Supporting development and validation of Infectious Disease Dx tests.</title>
        <authorList>
            <person name="Minogue T."/>
            <person name="Wolcott M."/>
            <person name="Wasieloski L."/>
            <person name="Aguilar W."/>
            <person name="Moore D."/>
            <person name="Jaissle J."/>
            <person name="Tallon L."/>
            <person name="Sadzewicz L."/>
            <person name="Zhao X."/>
            <person name="Boylan J."/>
            <person name="Ott S."/>
            <person name="Bowen H."/>
            <person name="Vavikolanu K."/>
            <person name="Mehta A."/>
            <person name="Aluvathingal J."/>
            <person name="Nadendla S."/>
            <person name="Yan Y."/>
            <person name="Sichtig H."/>
        </authorList>
    </citation>
    <scope>NUCLEOTIDE SEQUENCE [LARGE SCALE GENOMIC DNA]</scope>
    <source>
        <strain evidence="2 3">FDAARGOS_1272</strain>
    </source>
</reference>
<protein>
    <recommendedName>
        <fullName evidence="4">CopG family transcriptional regulator</fullName>
    </recommendedName>
</protein>
<evidence type="ECO:0000256" key="1">
    <source>
        <dbReference type="SAM" id="MobiDB-lite"/>
    </source>
</evidence>
<dbReference type="GeneID" id="93131106"/>